<name>A0A7W6IIC9_9HYPH</name>
<gene>
    <name evidence="1" type="ORF">GGR34_003691</name>
</gene>
<reference evidence="1 2" key="1">
    <citation type="submission" date="2020-08" db="EMBL/GenBank/DDBJ databases">
        <title>Genomic Encyclopedia of Type Strains, Phase IV (KMG-IV): sequencing the most valuable type-strain genomes for metagenomic binning, comparative biology and taxonomic classification.</title>
        <authorList>
            <person name="Goeker M."/>
        </authorList>
    </citation>
    <scope>NUCLEOTIDE SEQUENCE [LARGE SCALE GENOMIC DNA]</scope>
    <source>
        <strain evidence="1 2">DSM 15743</strain>
    </source>
</reference>
<dbReference type="InterPro" id="IPR006498">
    <property type="entry name" value="Tail_tube"/>
</dbReference>
<proteinExistence type="predicted"/>
<evidence type="ECO:0000313" key="1">
    <source>
        <dbReference type="EMBL" id="MBB4042006.1"/>
    </source>
</evidence>
<protein>
    <recommendedName>
        <fullName evidence="3">Phage tail protein</fullName>
    </recommendedName>
</protein>
<sequence length="175" mass="19821">MPLLIQEAVNLYAGDNSPNANKRNNLQSIKLPTMEEVSATVHPGGSYMAVNVGGLGMNALEITFKVFGYDPQTMEQFGLDGGIQPYTTYGLVRSKDISHRAIEVKAIAWGRLTRIESDEFSRGGDVLGHDHTIQEIMRYGLWFDEKEKFYFDFETGERRINGVPQNADERRILRY</sequence>
<dbReference type="EMBL" id="JACIDC010000018">
    <property type="protein sequence ID" value="MBB4042006.1"/>
    <property type="molecule type" value="Genomic_DNA"/>
</dbReference>
<dbReference type="AlphaFoldDB" id="A0A7W6IIC9"/>
<dbReference type="RefSeq" id="WP_027316050.1">
    <property type="nucleotide sequence ID" value="NZ_JACIDC010000018.1"/>
</dbReference>
<accession>A0A7W6IIC9</accession>
<keyword evidence="2" id="KW-1185">Reference proteome</keyword>
<dbReference type="Proteomes" id="UP000519439">
    <property type="component" value="Unassembled WGS sequence"/>
</dbReference>
<evidence type="ECO:0000313" key="2">
    <source>
        <dbReference type="Proteomes" id="UP000519439"/>
    </source>
</evidence>
<organism evidence="1 2">
    <name type="scientific">Microvirga flocculans</name>
    <dbReference type="NCBI Taxonomy" id="217168"/>
    <lineage>
        <taxon>Bacteria</taxon>
        <taxon>Pseudomonadati</taxon>
        <taxon>Pseudomonadota</taxon>
        <taxon>Alphaproteobacteria</taxon>
        <taxon>Hyphomicrobiales</taxon>
        <taxon>Methylobacteriaceae</taxon>
        <taxon>Microvirga</taxon>
    </lineage>
</organism>
<evidence type="ECO:0008006" key="3">
    <source>
        <dbReference type="Google" id="ProtNLM"/>
    </source>
</evidence>
<dbReference type="Pfam" id="PF04985">
    <property type="entry name" value="Phage_tube"/>
    <property type="match status" value="1"/>
</dbReference>
<comment type="caution">
    <text evidence="1">The sequence shown here is derived from an EMBL/GenBank/DDBJ whole genome shotgun (WGS) entry which is preliminary data.</text>
</comment>